<keyword evidence="2" id="KW-1185">Reference proteome</keyword>
<gene>
    <name evidence="1" type="ORF">BS47DRAFT_1260876</name>
</gene>
<accession>A0A9P6AL27</accession>
<dbReference type="Proteomes" id="UP000886523">
    <property type="component" value="Unassembled WGS sequence"/>
</dbReference>
<proteinExistence type="predicted"/>
<name>A0A9P6AL27_9AGAM</name>
<feature type="non-terminal residue" evidence="1">
    <location>
        <position position="73"/>
    </location>
</feature>
<dbReference type="PANTHER" id="PTHR33096:SF1">
    <property type="entry name" value="CXC1-LIKE CYSTEINE CLUSTER ASSOCIATED WITH KDZ TRANSPOSASES DOMAIN-CONTAINING PROTEIN"/>
    <property type="match status" value="1"/>
</dbReference>
<comment type="caution">
    <text evidence="1">The sequence shown here is derived from an EMBL/GenBank/DDBJ whole genome shotgun (WGS) entry which is preliminary data.</text>
</comment>
<evidence type="ECO:0000313" key="2">
    <source>
        <dbReference type="Proteomes" id="UP000886523"/>
    </source>
</evidence>
<dbReference type="AlphaFoldDB" id="A0A9P6AL27"/>
<dbReference type="InterPro" id="IPR040521">
    <property type="entry name" value="KDZ"/>
</dbReference>
<dbReference type="OrthoDB" id="3253684at2759"/>
<evidence type="ECO:0000313" key="1">
    <source>
        <dbReference type="EMBL" id="KAF9507829.1"/>
    </source>
</evidence>
<dbReference type="PANTHER" id="PTHR33096">
    <property type="entry name" value="CXC2 DOMAIN-CONTAINING PROTEIN"/>
    <property type="match status" value="1"/>
</dbReference>
<dbReference type="Pfam" id="PF18758">
    <property type="entry name" value="KDZ"/>
    <property type="match status" value="1"/>
</dbReference>
<dbReference type="EMBL" id="MU129071">
    <property type="protein sequence ID" value="KAF9507829.1"/>
    <property type="molecule type" value="Genomic_DNA"/>
</dbReference>
<organism evidence="1 2">
    <name type="scientific">Hydnum rufescens UP504</name>
    <dbReference type="NCBI Taxonomy" id="1448309"/>
    <lineage>
        <taxon>Eukaryota</taxon>
        <taxon>Fungi</taxon>
        <taxon>Dikarya</taxon>
        <taxon>Basidiomycota</taxon>
        <taxon>Agaricomycotina</taxon>
        <taxon>Agaricomycetes</taxon>
        <taxon>Cantharellales</taxon>
        <taxon>Hydnaceae</taxon>
        <taxon>Hydnum</taxon>
    </lineage>
</organism>
<feature type="non-terminal residue" evidence="1">
    <location>
        <position position="1"/>
    </location>
</feature>
<sequence>LTRCLEQWQLLPQHISRLRFATPALHAYSHQWSCQLSYHPYKNPIFGHTDGEGCKREWNLLKGIIPMCCISGV</sequence>
<reference evidence="1" key="1">
    <citation type="journal article" date="2020" name="Nat. Commun.">
        <title>Large-scale genome sequencing of mycorrhizal fungi provides insights into the early evolution of symbiotic traits.</title>
        <authorList>
            <person name="Miyauchi S."/>
            <person name="Kiss E."/>
            <person name="Kuo A."/>
            <person name="Drula E."/>
            <person name="Kohler A."/>
            <person name="Sanchez-Garcia M."/>
            <person name="Morin E."/>
            <person name="Andreopoulos B."/>
            <person name="Barry K.W."/>
            <person name="Bonito G."/>
            <person name="Buee M."/>
            <person name="Carver A."/>
            <person name="Chen C."/>
            <person name="Cichocki N."/>
            <person name="Clum A."/>
            <person name="Culley D."/>
            <person name="Crous P.W."/>
            <person name="Fauchery L."/>
            <person name="Girlanda M."/>
            <person name="Hayes R.D."/>
            <person name="Keri Z."/>
            <person name="LaButti K."/>
            <person name="Lipzen A."/>
            <person name="Lombard V."/>
            <person name="Magnuson J."/>
            <person name="Maillard F."/>
            <person name="Murat C."/>
            <person name="Nolan M."/>
            <person name="Ohm R.A."/>
            <person name="Pangilinan J."/>
            <person name="Pereira M.F."/>
            <person name="Perotto S."/>
            <person name="Peter M."/>
            <person name="Pfister S."/>
            <person name="Riley R."/>
            <person name="Sitrit Y."/>
            <person name="Stielow J.B."/>
            <person name="Szollosi G."/>
            <person name="Zifcakova L."/>
            <person name="Stursova M."/>
            <person name="Spatafora J.W."/>
            <person name="Tedersoo L."/>
            <person name="Vaario L.M."/>
            <person name="Yamada A."/>
            <person name="Yan M."/>
            <person name="Wang P."/>
            <person name="Xu J."/>
            <person name="Bruns T."/>
            <person name="Baldrian P."/>
            <person name="Vilgalys R."/>
            <person name="Dunand C."/>
            <person name="Henrissat B."/>
            <person name="Grigoriev I.V."/>
            <person name="Hibbett D."/>
            <person name="Nagy L.G."/>
            <person name="Martin F.M."/>
        </authorList>
    </citation>
    <scope>NUCLEOTIDE SEQUENCE</scope>
    <source>
        <strain evidence="1">UP504</strain>
    </source>
</reference>
<protein>
    <submittedName>
        <fullName evidence="1">Uncharacterized protein</fullName>
    </submittedName>
</protein>